<name>A0A2U2P9F9_9SPHI</name>
<reference evidence="1 2" key="1">
    <citation type="submission" date="2018-04" db="EMBL/GenBank/DDBJ databases">
        <title>Pedobacter chongqingensis sp. nov., isolated from a rottenly hemp rope.</title>
        <authorList>
            <person name="Cai Y."/>
        </authorList>
    </citation>
    <scope>NUCLEOTIDE SEQUENCE [LARGE SCALE GENOMIC DNA]</scope>
    <source>
        <strain evidence="1 2">FJ4-8</strain>
    </source>
</reference>
<evidence type="ECO:0000313" key="2">
    <source>
        <dbReference type="Proteomes" id="UP000245647"/>
    </source>
</evidence>
<dbReference type="RefSeq" id="WP_109418430.1">
    <property type="nucleotide sequence ID" value="NZ_QEAS01000040.1"/>
</dbReference>
<proteinExistence type="predicted"/>
<comment type="caution">
    <text evidence="1">The sequence shown here is derived from an EMBL/GenBank/DDBJ whole genome shotgun (WGS) entry which is preliminary data.</text>
</comment>
<keyword evidence="2" id="KW-1185">Reference proteome</keyword>
<dbReference type="OrthoDB" id="799923at2"/>
<dbReference type="Proteomes" id="UP000245647">
    <property type="component" value="Unassembled WGS sequence"/>
</dbReference>
<organism evidence="1 2">
    <name type="scientific">Pararcticibacter amylolyticus</name>
    <dbReference type="NCBI Taxonomy" id="2173175"/>
    <lineage>
        <taxon>Bacteria</taxon>
        <taxon>Pseudomonadati</taxon>
        <taxon>Bacteroidota</taxon>
        <taxon>Sphingobacteriia</taxon>
        <taxon>Sphingobacteriales</taxon>
        <taxon>Sphingobacteriaceae</taxon>
        <taxon>Pararcticibacter</taxon>
    </lineage>
</organism>
<dbReference type="EMBL" id="QEAS01000040">
    <property type="protein sequence ID" value="PWG78022.1"/>
    <property type="molecule type" value="Genomic_DNA"/>
</dbReference>
<dbReference type="AlphaFoldDB" id="A0A2U2P9F9"/>
<gene>
    <name evidence="1" type="ORF">DDR33_24470</name>
</gene>
<protein>
    <submittedName>
        <fullName evidence="1">Uncharacterized protein</fullName>
    </submittedName>
</protein>
<sequence length="135" mass="15589">MINMKTLVAFFVFFLSYCLNFFSCYAQTRPDSIGARQRVLSVSDQKLSQFNHYRRTLKGDSAKAEQVNKVQSEYKESMKALETDKSLSQEARIARIKTLIAERNRMLESFLSPEQQAKIIPSTERGPVNEEKKVK</sequence>
<accession>A0A2U2P9F9</accession>
<evidence type="ECO:0000313" key="1">
    <source>
        <dbReference type="EMBL" id="PWG78022.1"/>
    </source>
</evidence>